<dbReference type="GO" id="GO:0005886">
    <property type="term" value="C:plasma membrane"/>
    <property type="evidence" value="ECO:0007669"/>
    <property type="project" value="UniProtKB-SubCell"/>
</dbReference>
<sequence length="512" mass="52435">MQSAPVSTTPDTALPPWQRWTVLGIVSSALLLIALDNTILYTALPTLTRELGASSSQQLWVINSYPLLMAGLLLGSGALGDRVGHKRIFQVGLLVFGAASLVAAFAPTAGVLILARALLGVGAAAMMPATLALIRLSFSDERERNLAIGVWAAIATVGMALGPIVSGVLLEHFWWGSVFLLNVPIVLLASALMLVVGPPNLTNPARRWDALSSAQALVGMAAAVLAVKTWAEADANRTLATAATVVAVVTLTVFARRQRRLATHTEPLVDFTIFRNRGFSGGVVAAGVSVFAIVGLQLVITQRYQLVEGFSPLQSGLVVSVLAVASLPFALFGGAVLHRVGLLVLIGGGITASAVGSVITVIAAAQDSLTLLVLGMIVVGAGLGASMSVASTAIMGNVPPRRAGMAASLEEVSYEFGGLVGVATMGSLLTLVYARAIELPAGAEGWAGQAPAAALASQDAQIVAAAAESFDTAFLSVLTAVAAVMVIGAVVSAVLLRGYTPGTPSQLYPNNH</sequence>
<keyword evidence="6 7" id="KW-0472">Membrane</keyword>
<dbReference type="AlphaFoldDB" id="A0A2A2WP37"/>
<evidence type="ECO:0000256" key="5">
    <source>
        <dbReference type="ARBA" id="ARBA00022989"/>
    </source>
</evidence>
<evidence type="ECO:0000313" key="9">
    <source>
        <dbReference type="EMBL" id="PAY22925.1"/>
    </source>
</evidence>
<feature type="transmembrane region" description="Helical" evidence="7">
    <location>
        <begin position="473"/>
        <end position="496"/>
    </location>
</feature>
<evidence type="ECO:0000256" key="2">
    <source>
        <dbReference type="ARBA" id="ARBA00022448"/>
    </source>
</evidence>
<dbReference type="EMBL" id="NTGA01000019">
    <property type="protein sequence ID" value="PAY22925.1"/>
    <property type="molecule type" value="Genomic_DNA"/>
</dbReference>
<reference evidence="10" key="1">
    <citation type="submission" date="2017-09" db="EMBL/GenBank/DDBJ databases">
        <authorList>
            <person name="Zhang Y."/>
            <person name="Huang X."/>
            <person name="Liu J."/>
            <person name="Lu L."/>
            <person name="Peng K."/>
        </authorList>
    </citation>
    <scope>NUCLEOTIDE SEQUENCE [LARGE SCALE GENOMIC DNA]</scope>
    <source>
        <strain evidence="10">S-XJ-1</strain>
    </source>
</reference>
<keyword evidence="5 7" id="KW-1133">Transmembrane helix</keyword>
<organism evidence="9 10">
    <name type="scientific">Dietzia natronolimnaea</name>
    <dbReference type="NCBI Taxonomy" id="161920"/>
    <lineage>
        <taxon>Bacteria</taxon>
        <taxon>Bacillati</taxon>
        <taxon>Actinomycetota</taxon>
        <taxon>Actinomycetes</taxon>
        <taxon>Mycobacteriales</taxon>
        <taxon>Dietziaceae</taxon>
        <taxon>Dietzia</taxon>
    </lineage>
</organism>
<keyword evidence="3" id="KW-1003">Cell membrane</keyword>
<proteinExistence type="predicted"/>
<dbReference type="OrthoDB" id="9781469at2"/>
<feature type="transmembrane region" description="Helical" evidence="7">
    <location>
        <begin position="146"/>
        <end position="166"/>
    </location>
</feature>
<evidence type="ECO:0000256" key="1">
    <source>
        <dbReference type="ARBA" id="ARBA00004651"/>
    </source>
</evidence>
<protein>
    <submittedName>
        <fullName evidence="9">MFS transporter</fullName>
    </submittedName>
</protein>
<feature type="transmembrane region" description="Helical" evidence="7">
    <location>
        <begin position="278"/>
        <end position="300"/>
    </location>
</feature>
<dbReference type="Pfam" id="PF07690">
    <property type="entry name" value="MFS_1"/>
    <property type="match status" value="1"/>
</dbReference>
<dbReference type="RefSeq" id="WP_095718552.1">
    <property type="nucleotide sequence ID" value="NZ_NTGA01000019.1"/>
</dbReference>
<evidence type="ECO:0000256" key="4">
    <source>
        <dbReference type="ARBA" id="ARBA00022692"/>
    </source>
</evidence>
<evidence type="ECO:0000256" key="7">
    <source>
        <dbReference type="SAM" id="Phobius"/>
    </source>
</evidence>
<name>A0A2A2WP37_9ACTN</name>
<feature type="transmembrane region" description="Helical" evidence="7">
    <location>
        <begin position="172"/>
        <end position="196"/>
    </location>
</feature>
<evidence type="ECO:0000259" key="8">
    <source>
        <dbReference type="PROSITE" id="PS50850"/>
    </source>
</evidence>
<dbReference type="PANTHER" id="PTHR42718:SF47">
    <property type="entry name" value="METHYL VIOLOGEN RESISTANCE PROTEIN SMVA"/>
    <property type="match status" value="1"/>
</dbReference>
<dbReference type="CDD" id="cd17321">
    <property type="entry name" value="MFS_MMR_MDR_like"/>
    <property type="match status" value="1"/>
</dbReference>
<feature type="domain" description="Major facilitator superfamily (MFS) profile" evidence="8">
    <location>
        <begin position="22"/>
        <end position="500"/>
    </location>
</feature>
<dbReference type="InterPro" id="IPR020846">
    <property type="entry name" value="MFS_dom"/>
</dbReference>
<keyword evidence="2" id="KW-0813">Transport</keyword>
<dbReference type="PROSITE" id="PS50850">
    <property type="entry name" value="MFS"/>
    <property type="match status" value="1"/>
</dbReference>
<feature type="transmembrane region" description="Helical" evidence="7">
    <location>
        <begin position="416"/>
        <end position="436"/>
    </location>
</feature>
<dbReference type="Gene3D" id="1.20.1250.20">
    <property type="entry name" value="MFS general substrate transporter like domains"/>
    <property type="match status" value="1"/>
</dbReference>
<evidence type="ECO:0000313" key="10">
    <source>
        <dbReference type="Proteomes" id="UP000218810"/>
    </source>
</evidence>
<feature type="transmembrane region" description="Helical" evidence="7">
    <location>
        <begin position="340"/>
        <end position="365"/>
    </location>
</feature>
<feature type="transmembrane region" description="Helical" evidence="7">
    <location>
        <begin position="239"/>
        <end position="257"/>
    </location>
</feature>
<feature type="transmembrane region" description="Helical" evidence="7">
    <location>
        <begin position="113"/>
        <end position="134"/>
    </location>
</feature>
<feature type="transmembrane region" description="Helical" evidence="7">
    <location>
        <begin position="208"/>
        <end position="227"/>
    </location>
</feature>
<feature type="transmembrane region" description="Helical" evidence="7">
    <location>
        <begin position="371"/>
        <end position="395"/>
    </location>
</feature>
<dbReference type="PANTHER" id="PTHR42718">
    <property type="entry name" value="MAJOR FACILITATOR SUPERFAMILY MULTIDRUG TRANSPORTER MFSC"/>
    <property type="match status" value="1"/>
</dbReference>
<feature type="transmembrane region" description="Helical" evidence="7">
    <location>
        <begin position="20"/>
        <end position="40"/>
    </location>
</feature>
<keyword evidence="4 7" id="KW-0812">Transmembrane</keyword>
<comment type="caution">
    <text evidence="9">The sequence shown here is derived from an EMBL/GenBank/DDBJ whole genome shotgun (WGS) entry which is preliminary data.</text>
</comment>
<dbReference type="Gene3D" id="1.20.1720.10">
    <property type="entry name" value="Multidrug resistance protein D"/>
    <property type="match status" value="1"/>
</dbReference>
<feature type="transmembrane region" description="Helical" evidence="7">
    <location>
        <begin position="88"/>
        <end position="107"/>
    </location>
</feature>
<dbReference type="GO" id="GO:0022857">
    <property type="term" value="F:transmembrane transporter activity"/>
    <property type="evidence" value="ECO:0007669"/>
    <property type="project" value="InterPro"/>
</dbReference>
<comment type="subcellular location">
    <subcellularLocation>
        <location evidence="1">Cell membrane</location>
        <topology evidence="1">Multi-pass membrane protein</topology>
    </subcellularLocation>
</comment>
<dbReference type="SUPFAM" id="SSF103473">
    <property type="entry name" value="MFS general substrate transporter"/>
    <property type="match status" value="1"/>
</dbReference>
<dbReference type="Proteomes" id="UP000218810">
    <property type="component" value="Unassembled WGS sequence"/>
</dbReference>
<dbReference type="InterPro" id="IPR011701">
    <property type="entry name" value="MFS"/>
</dbReference>
<dbReference type="InterPro" id="IPR036259">
    <property type="entry name" value="MFS_trans_sf"/>
</dbReference>
<gene>
    <name evidence="9" type="ORF">CEY15_11440</name>
</gene>
<feature type="transmembrane region" description="Helical" evidence="7">
    <location>
        <begin position="60"/>
        <end position="79"/>
    </location>
</feature>
<evidence type="ECO:0000256" key="3">
    <source>
        <dbReference type="ARBA" id="ARBA00022475"/>
    </source>
</evidence>
<feature type="transmembrane region" description="Helical" evidence="7">
    <location>
        <begin position="312"/>
        <end position="333"/>
    </location>
</feature>
<evidence type="ECO:0000256" key="6">
    <source>
        <dbReference type="ARBA" id="ARBA00023136"/>
    </source>
</evidence>
<keyword evidence="10" id="KW-1185">Reference proteome</keyword>
<accession>A0A2A2WP37</accession>